<keyword evidence="4 5" id="KW-0413">Isomerase</keyword>
<evidence type="ECO:0000256" key="1">
    <source>
        <dbReference type="ARBA" id="ARBA00000385"/>
    </source>
</evidence>
<dbReference type="InterPro" id="IPR032819">
    <property type="entry name" value="TruB_C"/>
</dbReference>
<dbReference type="GO" id="GO:0031119">
    <property type="term" value="P:tRNA pseudouridine synthesis"/>
    <property type="evidence" value="ECO:0007669"/>
    <property type="project" value="UniProtKB-UniRule"/>
</dbReference>
<dbReference type="HAMAP" id="MF_01080">
    <property type="entry name" value="TruB_bact"/>
    <property type="match status" value="1"/>
</dbReference>
<sequence>MNGIINVLKPAGMTSFDVVGYLRKVAGQKKIGHTGTLDPSAVGVLPICLGNATGAIEFMMEKDKVYRAELTLGYATDTQDASGNVIYTGSVEPDHAAIEAAIGSFTGELEQLPPMYSAIKINGRKLYELARKGETVERQPRKIRVFDIKILRIWEQPDEFGHDREHSGRLPGKMLKKALFEVHCSKGTYIRTLCHDIGEKLGCGGHMSFLVRTRAGRYGLDTALTLEEIRELSDRRRLEESLIPVETVFEDFDSIRLDERETFKYSNGVWLQLDVLNGKSDDSSPYIRVYDNMGTFLGIGEMFGSPRGTCLKSRKFFTN</sequence>
<comment type="catalytic activity">
    <reaction evidence="1 5">
        <text>uridine(55) in tRNA = pseudouridine(55) in tRNA</text>
        <dbReference type="Rhea" id="RHEA:42532"/>
        <dbReference type="Rhea" id="RHEA-COMP:10101"/>
        <dbReference type="Rhea" id="RHEA-COMP:10102"/>
        <dbReference type="ChEBI" id="CHEBI:65314"/>
        <dbReference type="ChEBI" id="CHEBI:65315"/>
        <dbReference type="EC" id="5.4.99.25"/>
    </reaction>
</comment>
<dbReference type="AlphaFoldDB" id="A0A1V4SS04"/>
<dbReference type="Pfam" id="PF01509">
    <property type="entry name" value="TruB_N"/>
    <property type="match status" value="1"/>
</dbReference>
<organism evidence="8 9">
    <name type="scientific">Ruminiclostridium hungatei</name>
    <name type="common">Clostridium hungatei</name>
    <dbReference type="NCBI Taxonomy" id="48256"/>
    <lineage>
        <taxon>Bacteria</taxon>
        <taxon>Bacillati</taxon>
        <taxon>Bacillota</taxon>
        <taxon>Clostridia</taxon>
        <taxon>Eubacteriales</taxon>
        <taxon>Oscillospiraceae</taxon>
        <taxon>Ruminiclostridium</taxon>
    </lineage>
</organism>
<dbReference type="STRING" id="48256.CLHUN_00410"/>
<evidence type="ECO:0000313" key="8">
    <source>
        <dbReference type="EMBL" id="OPX46225.1"/>
    </source>
</evidence>
<evidence type="ECO:0000313" key="9">
    <source>
        <dbReference type="Proteomes" id="UP000191554"/>
    </source>
</evidence>
<keyword evidence="3 5" id="KW-0819">tRNA processing</keyword>
<dbReference type="CDD" id="cd02573">
    <property type="entry name" value="PseudoU_synth_EcTruB"/>
    <property type="match status" value="1"/>
</dbReference>
<feature type="domain" description="tRNA pseudouridylate synthase B C-terminal" evidence="7">
    <location>
        <begin position="191"/>
        <end position="249"/>
    </location>
</feature>
<dbReference type="Pfam" id="PF16198">
    <property type="entry name" value="TruB_C_2"/>
    <property type="match status" value="1"/>
</dbReference>
<dbReference type="FunFam" id="3.30.2350.10:FF:000011">
    <property type="entry name" value="tRNA pseudouridine synthase B"/>
    <property type="match status" value="1"/>
</dbReference>
<protein>
    <recommendedName>
        <fullName evidence="5">tRNA pseudouridine synthase B</fullName>
        <ecNumber evidence="5">5.4.99.25</ecNumber>
    </recommendedName>
    <alternativeName>
        <fullName evidence="5">tRNA pseudouridine(55) synthase</fullName>
        <shortName evidence="5">Psi55 synthase</shortName>
    </alternativeName>
    <alternativeName>
        <fullName evidence="5">tRNA pseudouridylate synthase</fullName>
    </alternativeName>
    <alternativeName>
        <fullName evidence="5">tRNA-uridine isomerase</fullName>
    </alternativeName>
</protein>
<proteinExistence type="inferred from homology"/>
<comment type="caution">
    <text evidence="8">The sequence shown here is derived from an EMBL/GenBank/DDBJ whole genome shotgun (WGS) entry which is preliminary data.</text>
</comment>
<feature type="domain" description="Pseudouridine synthase II N-terminal" evidence="6">
    <location>
        <begin position="23"/>
        <end position="190"/>
    </location>
</feature>
<reference evidence="8 9" key="1">
    <citation type="submission" date="2017-03" db="EMBL/GenBank/DDBJ databases">
        <title>Genome sequence of Clostridium hungatei DSM 14427.</title>
        <authorList>
            <person name="Poehlein A."/>
            <person name="Daniel R."/>
        </authorList>
    </citation>
    <scope>NUCLEOTIDE SEQUENCE [LARGE SCALE GENOMIC DNA]</scope>
    <source>
        <strain evidence="8 9">DSM 14427</strain>
    </source>
</reference>
<evidence type="ECO:0000259" key="6">
    <source>
        <dbReference type="Pfam" id="PF01509"/>
    </source>
</evidence>
<dbReference type="InterPro" id="IPR002501">
    <property type="entry name" value="PsdUridine_synth_N"/>
</dbReference>
<comment type="similarity">
    <text evidence="2 5">Belongs to the pseudouridine synthase TruB family. Type 1 subfamily.</text>
</comment>
<keyword evidence="9" id="KW-1185">Reference proteome</keyword>
<dbReference type="OrthoDB" id="9802309at2"/>
<evidence type="ECO:0000259" key="7">
    <source>
        <dbReference type="Pfam" id="PF16198"/>
    </source>
</evidence>
<feature type="active site" description="Nucleophile" evidence="5">
    <location>
        <position position="38"/>
    </location>
</feature>
<dbReference type="PANTHER" id="PTHR13767:SF2">
    <property type="entry name" value="PSEUDOURIDYLATE SYNTHASE TRUB1"/>
    <property type="match status" value="1"/>
</dbReference>
<evidence type="ECO:0000256" key="3">
    <source>
        <dbReference type="ARBA" id="ARBA00022694"/>
    </source>
</evidence>
<dbReference type="NCBIfam" id="TIGR00431">
    <property type="entry name" value="TruB"/>
    <property type="match status" value="1"/>
</dbReference>
<gene>
    <name evidence="5 8" type="primary">truB</name>
    <name evidence="8" type="ORF">CLHUN_00410</name>
</gene>
<dbReference type="InterPro" id="IPR014780">
    <property type="entry name" value="tRNA_psdUridine_synth_TruB"/>
</dbReference>
<comment type="function">
    <text evidence="5">Responsible for synthesis of pseudouridine from uracil-55 in the psi GC loop of transfer RNAs.</text>
</comment>
<dbReference type="GO" id="GO:1990481">
    <property type="term" value="P:mRNA pseudouridine synthesis"/>
    <property type="evidence" value="ECO:0007669"/>
    <property type="project" value="TreeGrafter"/>
</dbReference>
<dbReference type="Gene3D" id="3.30.2350.10">
    <property type="entry name" value="Pseudouridine synthase"/>
    <property type="match status" value="1"/>
</dbReference>
<accession>A0A1V4SS04</accession>
<dbReference type="Proteomes" id="UP000191554">
    <property type="component" value="Unassembled WGS sequence"/>
</dbReference>
<dbReference type="EC" id="5.4.99.25" evidence="5"/>
<dbReference type="PANTHER" id="PTHR13767">
    <property type="entry name" value="TRNA-PSEUDOURIDINE SYNTHASE"/>
    <property type="match status" value="1"/>
</dbReference>
<dbReference type="GO" id="GO:0160148">
    <property type="term" value="F:tRNA pseudouridine(55) synthase activity"/>
    <property type="evidence" value="ECO:0007669"/>
    <property type="project" value="UniProtKB-EC"/>
</dbReference>
<dbReference type="EMBL" id="MZGX01000001">
    <property type="protein sequence ID" value="OPX46225.1"/>
    <property type="molecule type" value="Genomic_DNA"/>
</dbReference>
<evidence type="ECO:0000256" key="5">
    <source>
        <dbReference type="HAMAP-Rule" id="MF_01080"/>
    </source>
</evidence>
<evidence type="ECO:0000256" key="2">
    <source>
        <dbReference type="ARBA" id="ARBA00005642"/>
    </source>
</evidence>
<dbReference type="RefSeq" id="WP_080062549.1">
    <property type="nucleotide sequence ID" value="NZ_MZGX01000001.1"/>
</dbReference>
<evidence type="ECO:0000256" key="4">
    <source>
        <dbReference type="ARBA" id="ARBA00023235"/>
    </source>
</evidence>
<name>A0A1V4SS04_RUMHU</name>
<dbReference type="SUPFAM" id="SSF55120">
    <property type="entry name" value="Pseudouridine synthase"/>
    <property type="match status" value="1"/>
</dbReference>
<dbReference type="GO" id="GO:0003723">
    <property type="term" value="F:RNA binding"/>
    <property type="evidence" value="ECO:0007669"/>
    <property type="project" value="InterPro"/>
</dbReference>
<dbReference type="InterPro" id="IPR020103">
    <property type="entry name" value="PsdUridine_synth_cat_dom_sf"/>
</dbReference>